<accession>A0A0K2W5C8</accession>
<feature type="compositionally biased region" description="Basic and acidic residues" evidence="1">
    <location>
        <begin position="92"/>
        <end position="110"/>
    </location>
</feature>
<organism evidence="2 3">
    <name type="scientific">Mesorhizobium plurifarium</name>
    <dbReference type="NCBI Taxonomy" id="69974"/>
    <lineage>
        <taxon>Bacteria</taxon>
        <taxon>Pseudomonadati</taxon>
        <taxon>Pseudomonadota</taxon>
        <taxon>Alphaproteobacteria</taxon>
        <taxon>Hyphomicrobiales</taxon>
        <taxon>Phyllobacteriaceae</taxon>
        <taxon>Mesorhizobium</taxon>
    </lineage>
</organism>
<gene>
    <name evidence="2" type="ORF">MPL1032_50098</name>
</gene>
<protein>
    <submittedName>
        <fullName evidence="2">Uncharacterized protein</fullName>
    </submittedName>
</protein>
<dbReference type="EMBL" id="CCND01000045">
    <property type="protein sequence ID" value="CDX61916.1"/>
    <property type="molecule type" value="Genomic_DNA"/>
</dbReference>
<dbReference type="Proteomes" id="UP000182888">
    <property type="component" value="Unassembled WGS sequence"/>
</dbReference>
<feature type="region of interest" description="Disordered" evidence="1">
    <location>
        <begin position="89"/>
        <end position="110"/>
    </location>
</feature>
<evidence type="ECO:0000313" key="3">
    <source>
        <dbReference type="Proteomes" id="UP000182888"/>
    </source>
</evidence>
<proteinExistence type="predicted"/>
<reference evidence="3" key="1">
    <citation type="submission" date="2014-08" db="EMBL/GenBank/DDBJ databases">
        <authorList>
            <person name="Edwards T."/>
        </authorList>
    </citation>
    <scope>NUCLEOTIDE SEQUENCE [LARGE SCALE GENOMIC DNA]</scope>
</reference>
<evidence type="ECO:0000256" key="1">
    <source>
        <dbReference type="SAM" id="MobiDB-lite"/>
    </source>
</evidence>
<sequence length="110" mass="12236">MNSPKARRDLSGSLPAPQAFDFAHVFAPKPFPLSGDTLWFSQPEPATSRLDNWAGVFSGIALYAPQLRAMTRRLHWPLLDDIPAVGVPFPPTDKEKHDVDHCRSQEGIDD</sequence>
<dbReference type="AlphaFoldDB" id="A0A0K2W5C8"/>
<evidence type="ECO:0000313" key="2">
    <source>
        <dbReference type="EMBL" id="CDX61916.1"/>
    </source>
</evidence>
<name>A0A0K2W5C8_MESPL</name>